<evidence type="ECO:0000256" key="8">
    <source>
        <dbReference type="ARBA" id="ARBA00022989"/>
    </source>
</evidence>
<dbReference type="GO" id="GO:0031966">
    <property type="term" value="C:mitochondrial membrane"/>
    <property type="evidence" value="ECO:0007669"/>
    <property type="project" value="UniProtKB-SubCell"/>
</dbReference>
<evidence type="ECO:0000256" key="4">
    <source>
        <dbReference type="ARBA" id="ARBA00022448"/>
    </source>
</evidence>
<dbReference type="GeneID" id="33373983"/>
<evidence type="ECO:0000256" key="10">
    <source>
        <dbReference type="ARBA" id="ARBA00023128"/>
    </source>
</evidence>
<evidence type="ECO:0000256" key="5">
    <source>
        <dbReference type="ARBA" id="ARBA00022547"/>
    </source>
</evidence>
<geneLocation type="mitochondrion" evidence="14"/>
<feature type="transmembrane region" description="Helical" evidence="13">
    <location>
        <begin position="7"/>
        <end position="30"/>
    </location>
</feature>
<keyword evidence="5 12" id="KW-0138">CF(0)</keyword>
<keyword evidence="7 12" id="KW-0375">Hydrogen ion transport</keyword>
<dbReference type="RefSeq" id="YP_009407627.1">
    <property type="nucleotide sequence ID" value="NC_035425.1"/>
</dbReference>
<evidence type="ECO:0000256" key="3">
    <source>
        <dbReference type="ARBA" id="ARBA00011291"/>
    </source>
</evidence>
<comment type="similarity">
    <text evidence="2 12">Belongs to the ATPase protein 8 family.</text>
</comment>
<dbReference type="GO" id="GO:0045259">
    <property type="term" value="C:proton-transporting ATP synthase complex"/>
    <property type="evidence" value="ECO:0007669"/>
    <property type="project" value="UniProtKB-KW"/>
</dbReference>
<evidence type="ECO:0000256" key="6">
    <source>
        <dbReference type="ARBA" id="ARBA00022692"/>
    </source>
</evidence>
<keyword evidence="11 13" id="KW-0472">Membrane</keyword>
<keyword evidence="6 12" id="KW-0812">Transmembrane</keyword>
<evidence type="ECO:0000313" key="14">
    <source>
        <dbReference type="EMBL" id="ASF62444.1"/>
    </source>
</evidence>
<evidence type="ECO:0000256" key="2">
    <source>
        <dbReference type="ARBA" id="ARBA00008892"/>
    </source>
</evidence>
<dbReference type="InterPro" id="IPR001421">
    <property type="entry name" value="ATP8_metazoa"/>
</dbReference>
<comment type="subcellular location">
    <subcellularLocation>
        <location evidence="1 12">Mitochondrion membrane</location>
        <topology evidence="1 12">Single-pass membrane protein</topology>
    </subcellularLocation>
</comment>
<reference evidence="14" key="1">
    <citation type="journal article" date="2017" name="Sci. Rep.">
        <title>The highly rearranged mitochondrial genomes of the crabs Maja crispata and Maja squinado (Majidae) and gene order evolution in Brachyura.</title>
        <authorList>
            <person name="Basso A."/>
            <person name="Babbucci M."/>
            <person name="Pauletto M."/>
            <person name="Riginella E."/>
            <person name="Patarnello T."/>
            <person name="Negrisolo E."/>
        </authorList>
    </citation>
    <scope>NUCLEOTIDE SEQUENCE</scope>
</reference>
<keyword evidence="4 12" id="KW-0813">Transport</keyword>
<dbReference type="GO" id="GO:0015986">
    <property type="term" value="P:proton motive force-driven ATP synthesis"/>
    <property type="evidence" value="ECO:0007669"/>
    <property type="project" value="InterPro"/>
</dbReference>
<evidence type="ECO:0000256" key="12">
    <source>
        <dbReference type="RuleBase" id="RU003661"/>
    </source>
</evidence>
<dbReference type="GO" id="GO:0015078">
    <property type="term" value="F:proton transmembrane transporter activity"/>
    <property type="evidence" value="ECO:0007669"/>
    <property type="project" value="InterPro"/>
</dbReference>
<comment type="subunit">
    <text evidence="3">F-type ATPases have 2 components, CF(1) - the catalytic core - and CF(0) - the membrane proton channel.</text>
</comment>
<protein>
    <recommendedName>
        <fullName evidence="12">ATP synthase complex subunit 8</fullName>
    </recommendedName>
</protein>
<evidence type="ECO:0000256" key="13">
    <source>
        <dbReference type="SAM" id="Phobius"/>
    </source>
</evidence>
<dbReference type="EMBL" id="KY650652">
    <property type="protein sequence ID" value="ASF62444.1"/>
    <property type="molecule type" value="Genomic_DNA"/>
</dbReference>
<dbReference type="Pfam" id="PF00895">
    <property type="entry name" value="ATP-synt_8"/>
    <property type="match status" value="1"/>
</dbReference>
<organism evidence="14">
    <name type="scientific">Maja squinado</name>
    <name type="common">Mediterranean spider crab</name>
    <name type="synonym">Cancer squinado</name>
    <dbReference type="NCBI Taxonomy" id="99391"/>
    <lineage>
        <taxon>Eukaryota</taxon>
        <taxon>Metazoa</taxon>
        <taxon>Ecdysozoa</taxon>
        <taxon>Arthropoda</taxon>
        <taxon>Crustacea</taxon>
        <taxon>Multicrustacea</taxon>
        <taxon>Malacostraca</taxon>
        <taxon>Eumalacostraca</taxon>
        <taxon>Eucarida</taxon>
        <taxon>Decapoda</taxon>
        <taxon>Pleocyemata</taxon>
        <taxon>Brachyura</taxon>
        <taxon>Eubrachyura</taxon>
        <taxon>Majoidea</taxon>
        <taxon>Majidae</taxon>
        <taxon>Maja</taxon>
    </lineage>
</organism>
<evidence type="ECO:0000256" key="11">
    <source>
        <dbReference type="ARBA" id="ARBA00023136"/>
    </source>
</evidence>
<sequence length="52" mass="6432">MPQMAPLYWLYLFIFFFLSLIFFISMNYFLQPFETPNTLSFHTSLKQKTWKL</sequence>
<keyword evidence="8 13" id="KW-1133">Transmembrane helix</keyword>
<accession>A0A343E796</accession>
<keyword evidence="9 12" id="KW-0406">Ion transport</keyword>
<evidence type="ECO:0000256" key="9">
    <source>
        <dbReference type="ARBA" id="ARBA00023065"/>
    </source>
</evidence>
<name>A0A343E796_MAJSQ</name>
<gene>
    <name evidence="14" type="primary">atp8</name>
</gene>
<keyword evidence="10 12" id="KW-0496">Mitochondrion</keyword>
<evidence type="ECO:0000256" key="7">
    <source>
        <dbReference type="ARBA" id="ARBA00022781"/>
    </source>
</evidence>
<evidence type="ECO:0000256" key="1">
    <source>
        <dbReference type="ARBA" id="ARBA00004304"/>
    </source>
</evidence>
<proteinExistence type="inferred from homology"/>
<dbReference type="AlphaFoldDB" id="A0A343E796"/>